<accession>A0A645J2C4</accession>
<sequence>MNLLGKRFHPPGQLLWIDVVVAKACVVVVPFTKPAVVEDKQFYAKPLCLPGKAEKLTPGESKKTGFPVVDEHGALFVFPVSADDVPVHKIVKVCAHPVETIR</sequence>
<reference evidence="1" key="1">
    <citation type="submission" date="2019-08" db="EMBL/GenBank/DDBJ databases">
        <authorList>
            <person name="Kucharzyk K."/>
            <person name="Murdoch R.W."/>
            <person name="Higgins S."/>
            <person name="Loffler F."/>
        </authorList>
    </citation>
    <scope>NUCLEOTIDE SEQUENCE</scope>
</reference>
<proteinExistence type="predicted"/>
<gene>
    <name evidence="1" type="ORF">SDC9_205290</name>
</gene>
<organism evidence="1">
    <name type="scientific">bioreactor metagenome</name>
    <dbReference type="NCBI Taxonomy" id="1076179"/>
    <lineage>
        <taxon>unclassified sequences</taxon>
        <taxon>metagenomes</taxon>
        <taxon>ecological metagenomes</taxon>
    </lineage>
</organism>
<protein>
    <submittedName>
        <fullName evidence="1">Uncharacterized protein</fullName>
    </submittedName>
</protein>
<dbReference type="EMBL" id="VSSQ01129303">
    <property type="protein sequence ID" value="MPN57596.1"/>
    <property type="molecule type" value="Genomic_DNA"/>
</dbReference>
<name>A0A645J2C4_9ZZZZ</name>
<dbReference type="AlphaFoldDB" id="A0A645J2C4"/>
<comment type="caution">
    <text evidence="1">The sequence shown here is derived from an EMBL/GenBank/DDBJ whole genome shotgun (WGS) entry which is preliminary data.</text>
</comment>
<evidence type="ECO:0000313" key="1">
    <source>
        <dbReference type="EMBL" id="MPN57596.1"/>
    </source>
</evidence>